<gene>
    <name evidence="2" type="primary">nad2</name>
</gene>
<proteinExistence type="predicted"/>
<feature type="transmembrane region" description="Helical" evidence="1">
    <location>
        <begin position="30"/>
        <end position="49"/>
    </location>
</feature>
<organism evidence="2">
    <name type="scientific">Paragonimus ohirai</name>
    <dbReference type="NCBI Taxonomy" id="59629"/>
    <lineage>
        <taxon>Eukaryota</taxon>
        <taxon>Metazoa</taxon>
        <taxon>Spiralia</taxon>
        <taxon>Lophotrochozoa</taxon>
        <taxon>Platyhelminthes</taxon>
        <taxon>Trematoda</taxon>
        <taxon>Digenea</taxon>
        <taxon>Plagiorchiida</taxon>
        <taxon>Troglotremata</taxon>
        <taxon>Troglotrematidae</taxon>
        <taxon>Paragonimus</taxon>
    </lineage>
</organism>
<feature type="transmembrane region" description="Helical" evidence="1">
    <location>
        <begin position="6"/>
        <end position="23"/>
    </location>
</feature>
<keyword evidence="1" id="KW-0812">Transmembrane</keyword>
<dbReference type="EMBL" id="KX765277">
    <property type="protein sequence ID" value="APD26972.1"/>
    <property type="molecule type" value="Genomic_DNA"/>
</dbReference>
<feature type="transmembrane region" description="Helical" evidence="1">
    <location>
        <begin position="124"/>
        <end position="157"/>
    </location>
</feature>
<name>Q85J99_9TREM</name>
<keyword evidence="2" id="KW-0496">Mitochondrion</keyword>
<accession>Q85J99</accession>
<protein>
    <submittedName>
        <fullName evidence="2">NADH dehydrogenase subunit 2</fullName>
    </submittedName>
</protein>
<dbReference type="AlphaFoldDB" id="Q85J99"/>
<evidence type="ECO:0000313" key="2">
    <source>
        <dbReference type="EMBL" id="AAP22069.1"/>
    </source>
</evidence>
<reference evidence="2" key="1">
    <citation type="submission" date="2003-03" db="EMBL/GenBank/DDBJ databases">
        <title>Molecular identification of lung fluke (Paragonimus ohirai).</title>
        <authorList>
            <person name="Le T.H."/>
            <person name="Agatsuma T."/>
            <person name="Iwagami M."/>
        </authorList>
    </citation>
    <scope>NUCLEOTIDE SEQUENCE</scope>
    <source>
        <strain evidence="2">Japanese</strain>
    </source>
</reference>
<geneLocation type="mitochondrion" evidence="2"/>
<feature type="transmembrane region" description="Helical" evidence="1">
    <location>
        <begin position="218"/>
        <end position="238"/>
    </location>
</feature>
<evidence type="ECO:0000256" key="1">
    <source>
        <dbReference type="SAM" id="Phobius"/>
    </source>
</evidence>
<evidence type="ECO:0000313" key="3">
    <source>
        <dbReference type="EMBL" id="APD26972.1"/>
    </source>
</evidence>
<feature type="transmembrane region" description="Helical" evidence="1">
    <location>
        <begin position="61"/>
        <end position="88"/>
    </location>
</feature>
<dbReference type="EMBL" id="AY264852">
    <property type="protein sequence ID" value="AAP22069.1"/>
    <property type="molecule type" value="Genomic_DNA"/>
</dbReference>
<keyword evidence="1" id="KW-1133">Transmembrane helix</keyword>
<feature type="transmembrane region" description="Helical" evidence="1">
    <location>
        <begin position="244"/>
        <end position="262"/>
    </location>
</feature>
<feature type="transmembrane region" description="Helical" evidence="1">
    <location>
        <begin position="187"/>
        <end position="206"/>
    </location>
</feature>
<sequence>MWGYLLGIVSLLGVFIFSFCLFLSDGLAMFWLFLELGALSLIPSFFLRLGDGVLEALFNYLIVSSVSSSLMICGFLYESLLFLCFLGLLVKFGVFPFQGWIYKVLLSSGWVVVWGFSVFLKLPFLFMCFFLCSGGSFFLSVSCLFSFLFLGGLFWCYSYSWCHCWCHMMLSSSAVLVAMSVSGSAEALFCLFVIYGVWSSMVILFFSHIEKMGLVEVGSYFLFLILLVSLPISVSIFYKLWMAVSIYFCYFPVFVAWCLYSISEQLFLVSYLVKDSVSCDTYGGVFLS</sequence>
<reference evidence="3" key="2">
    <citation type="submission" date="2016-08" db="EMBL/GenBank/DDBJ databases">
        <title>The complete mitochondrial genome of Paragonimus ohirai Miyazaki, 1939: mitogenomic features for taxonomic position in the family Paragonimidae (Trematoda: Platyhelminthes).</title>
        <authorList>
            <person name="Le T.H."/>
            <person name="Vu T.T."/>
            <person name="Doan H.T.T."/>
            <person name="Blair D."/>
            <person name="Agatsuma T."/>
        </authorList>
    </citation>
    <scope>NUCLEOTIDE SEQUENCE</scope>
    <source>
        <strain evidence="3">Kino</strain>
    </source>
</reference>
<keyword evidence="1" id="KW-0472">Membrane</keyword>